<keyword evidence="1" id="KW-0472">Membrane</keyword>
<dbReference type="STRING" id="393003.SAMN05660461_1053"/>
<protein>
    <submittedName>
        <fullName evidence="2">Uncharacterized protein</fullName>
    </submittedName>
</protein>
<keyword evidence="3" id="KW-1185">Reference proteome</keyword>
<dbReference type="Proteomes" id="UP000190166">
    <property type="component" value="Unassembled WGS sequence"/>
</dbReference>
<dbReference type="RefSeq" id="WP_079468346.1">
    <property type="nucleotide sequence ID" value="NZ_FUZZ01000001.1"/>
</dbReference>
<keyword evidence="1" id="KW-0812">Transmembrane</keyword>
<sequence>MHANIFSPAYLIANVISLVVLIAAIFWPLIARFLLALIFIGAAFFNAVMAIREPELFMVYGAMTVSPVYEQFIYGAFRDNITAIVVSISICQLAAGVFIAARGALMMLGLLAATTFLIAIAPLGAGSAFPSTLLLAAAAIVLLFKERYLSAHPLRFGFHHFLSGKKNEI</sequence>
<keyword evidence="1" id="KW-1133">Transmembrane helix</keyword>
<organism evidence="2 3">
    <name type="scientific">Chitinophaga ginsengisegetis</name>
    <dbReference type="NCBI Taxonomy" id="393003"/>
    <lineage>
        <taxon>Bacteria</taxon>
        <taxon>Pseudomonadati</taxon>
        <taxon>Bacteroidota</taxon>
        <taxon>Chitinophagia</taxon>
        <taxon>Chitinophagales</taxon>
        <taxon>Chitinophagaceae</taxon>
        <taxon>Chitinophaga</taxon>
    </lineage>
</organism>
<gene>
    <name evidence="2" type="ORF">SAMN05660461_1053</name>
</gene>
<dbReference type="AlphaFoldDB" id="A0A1T5NC52"/>
<proteinExistence type="predicted"/>
<feature type="transmembrane region" description="Helical" evidence="1">
    <location>
        <begin position="33"/>
        <end position="51"/>
    </location>
</feature>
<name>A0A1T5NC52_9BACT</name>
<evidence type="ECO:0000313" key="3">
    <source>
        <dbReference type="Proteomes" id="UP000190166"/>
    </source>
</evidence>
<evidence type="ECO:0000256" key="1">
    <source>
        <dbReference type="SAM" id="Phobius"/>
    </source>
</evidence>
<reference evidence="2 3" key="1">
    <citation type="submission" date="2017-02" db="EMBL/GenBank/DDBJ databases">
        <authorList>
            <person name="Peterson S.W."/>
        </authorList>
    </citation>
    <scope>NUCLEOTIDE SEQUENCE [LARGE SCALE GENOMIC DNA]</scope>
    <source>
        <strain evidence="2 3">DSM 18108</strain>
    </source>
</reference>
<accession>A0A1T5NC52</accession>
<feature type="transmembrane region" description="Helical" evidence="1">
    <location>
        <begin position="6"/>
        <end position="26"/>
    </location>
</feature>
<evidence type="ECO:0000313" key="2">
    <source>
        <dbReference type="EMBL" id="SKC97944.1"/>
    </source>
</evidence>
<feature type="transmembrane region" description="Helical" evidence="1">
    <location>
        <begin position="57"/>
        <end position="77"/>
    </location>
</feature>
<feature type="transmembrane region" description="Helical" evidence="1">
    <location>
        <begin position="84"/>
        <end position="105"/>
    </location>
</feature>
<feature type="transmembrane region" description="Helical" evidence="1">
    <location>
        <begin position="111"/>
        <end position="144"/>
    </location>
</feature>
<dbReference type="EMBL" id="FUZZ01000001">
    <property type="protein sequence ID" value="SKC97944.1"/>
    <property type="molecule type" value="Genomic_DNA"/>
</dbReference>